<evidence type="ECO:0000313" key="1">
    <source>
        <dbReference type="EMBL" id="GBP02203.1"/>
    </source>
</evidence>
<comment type="caution">
    <text evidence="1">The sequence shown here is derived from an EMBL/GenBank/DDBJ whole genome shotgun (WGS) entry which is preliminary data.</text>
</comment>
<protein>
    <submittedName>
        <fullName evidence="1">Uncharacterized protein</fullName>
    </submittedName>
</protein>
<organism evidence="1 2">
    <name type="scientific">Eumeta variegata</name>
    <name type="common">Bagworm moth</name>
    <name type="synonym">Eumeta japonica</name>
    <dbReference type="NCBI Taxonomy" id="151549"/>
    <lineage>
        <taxon>Eukaryota</taxon>
        <taxon>Metazoa</taxon>
        <taxon>Ecdysozoa</taxon>
        <taxon>Arthropoda</taxon>
        <taxon>Hexapoda</taxon>
        <taxon>Insecta</taxon>
        <taxon>Pterygota</taxon>
        <taxon>Neoptera</taxon>
        <taxon>Endopterygota</taxon>
        <taxon>Lepidoptera</taxon>
        <taxon>Glossata</taxon>
        <taxon>Ditrysia</taxon>
        <taxon>Tineoidea</taxon>
        <taxon>Psychidae</taxon>
        <taxon>Oiketicinae</taxon>
        <taxon>Eumeta</taxon>
    </lineage>
</organism>
<reference evidence="1 2" key="1">
    <citation type="journal article" date="2019" name="Commun. Biol.">
        <title>The bagworm genome reveals a unique fibroin gene that provides high tensile strength.</title>
        <authorList>
            <person name="Kono N."/>
            <person name="Nakamura H."/>
            <person name="Ohtoshi R."/>
            <person name="Tomita M."/>
            <person name="Numata K."/>
            <person name="Arakawa K."/>
        </authorList>
    </citation>
    <scope>NUCLEOTIDE SEQUENCE [LARGE SCALE GENOMIC DNA]</scope>
</reference>
<dbReference type="Proteomes" id="UP000299102">
    <property type="component" value="Unassembled WGS sequence"/>
</dbReference>
<gene>
    <name evidence="1" type="ORF">EVAR_69881_1</name>
</gene>
<accession>A0A4C1SJ52</accession>
<name>A0A4C1SJ52_EUMVA</name>
<sequence length="202" mass="22726">MLAKLGSFKSLRAIAAEINNQISARTVRCLQCDIKLPERTAHYAPLLREKNLQKGKPFAQNHKSWCESEEDLENWLRKENIQNKTELKKFKKCGTTRQLKLAVKAVIGPLPDDFLRLTTHSDRMASIDAQTAMALYRQTLPQLAANMSLRVCKGSSIAVAYQQTVPEIPGRVVAVKLKHNARLSVLLCCGMLESRKRASLKL</sequence>
<dbReference type="OrthoDB" id="2446547at2759"/>
<evidence type="ECO:0000313" key="2">
    <source>
        <dbReference type="Proteomes" id="UP000299102"/>
    </source>
</evidence>
<dbReference type="AlphaFoldDB" id="A0A4C1SJ52"/>
<keyword evidence="2" id="KW-1185">Reference proteome</keyword>
<proteinExistence type="predicted"/>
<dbReference type="EMBL" id="BGZK01003525">
    <property type="protein sequence ID" value="GBP02203.1"/>
    <property type="molecule type" value="Genomic_DNA"/>
</dbReference>